<keyword evidence="2" id="KW-1185">Reference proteome</keyword>
<dbReference type="InterPro" id="IPR021289">
    <property type="entry name" value="UvsY"/>
</dbReference>
<protein>
    <submittedName>
        <fullName evidence="1">Recombination, repair and single-stranded DNA binding protein</fullName>
    </submittedName>
</protein>
<name>A0A0D4DB55_9CAUD</name>
<proteinExistence type="predicted"/>
<organism evidence="1 2">
    <name type="scientific">Vibrio phage ValKK3</name>
    <dbReference type="NCBI Taxonomy" id="1610855"/>
    <lineage>
        <taxon>Viruses</taxon>
        <taxon>Duplodnaviria</taxon>
        <taxon>Heunggongvirae</taxon>
        <taxon>Uroviricota</taxon>
        <taxon>Caudoviricetes</taxon>
        <taxon>Pantevenvirales</taxon>
        <taxon>Straboviridae</taxon>
        <taxon>Schizotequatrovirus</taxon>
        <taxon>Schizotequatrovirus valkk3</taxon>
    </lineage>
</organism>
<dbReference type="Proteomes" id="UP000202888">
    <property type="component" value="Segment"/>
</dbReference>
<dbReference type="Pfam" id="PF11056">
    <property type="entry name" value="UvsY"/>
    <property type="match status" value="1"/>
</dbReference>
<dbReference type="OrthoDB" id="16211at10239"/>
<dbReference type="RefSeq" id="YP_009201367.1">
    <property type="nucleotide sequence ID" value="NC_028829.1"/>
</dbReference>
<evidence type="ECO:0000313" key="2">
    <source>
        <dbReference type="Proteomes" id="UP000202888"/>
    </source>
</evidence>
<dbReference type="KEGG" id="vg:26628590"/>
<sequence>MKLQDLKIEYHEDVKIDTTALETAAIRIPVLHAKWLAYRADARQLLIKAEMKMEAVRKDRWLFYSGKHDDEVCDFIVEKSEMKYALAGDEYLQRAIATFQHMKDVLSFIEEALKGISQMGFTIKHIIDNRKIESGIV</sequence>
<dbReference type="EMBL" id="KP671755">
    <property type="protein sequence ID" value="AJT61105.1"/>
    <property type="molecule type" value="Genomic_DNA"/>
</dbReference>
<dbReference type="GeneID" id="26628590"/>
<reference evidence="1 2" key="1">
    <citation type="journal article" date="2016" name="Genom Data">
        <title>Complete genome sequence of a giant Vibrio phage ValKK3 infecting Vibrio alginolyticus.</title>
        <authorList>
            <person name="Lal T.M."/>
            <person name="Sano M."/>
            <person name="Hatai K."/>
            <person name="Ransangan J."/>
        </authorList>
    </citation>
    <scope>NUCLEOTIDE SEQUENCE [LARGE SCALE GENOMIC DNA]</scope>
</reference>
<evidence type="ECO:0000313" key="1">
    <source>
        <dbReference type="EMBL" id="AJT61105.1"/>
    </source>
</evidence>
<accession>A0A0D4DB55</accession>